<dbReference type="AlphaFoldDB" id="A0A9N7NR93"/>
<dbReference type="PANTHER" id="PTHR31071">
    <property type="entry name" value="GB|AAF24581.1"/>
    <property type="match status" value="1"/>
</dbReference>
<feature type="region of interest" description="Disordered" evidence="6">
    <location>
        <begin position="44"/>
        <end position="69"/>
    </location>
</feature>
<gene>
    <name evidence="7" type="ORF">SHERM_03149</name>
</gene>
<name>A0A9N7NR93_STRHE</name>
<evidence type="ECO:0000256" key="6">
    <source>
        <dbReference type="SAM" id="MobiDB-lite"/>
    </source>
</evidence>
<feature type="region of interest" description="Disordered" evidence="6">
    <location>
        <begin position="1"/>
        <end position="32"/>
    </location>
</feature>
<feature type="compositionally biased region" description="Basic residues" evidence="6">
    <location>
        <begin position="13"/>
        <end position="23"/>
    </location>
</feature>
<dbReference type="Pfam" id="PF11523">
    <property type="entry name" value="DUF3223"/>
    <property type="match status" value="1"/>
</dbReference>
<feature type="region of interest" description="Disordered" evidence="6">
    <location>
        <begin position="714"/>
        <end position="756"/>
    </location>
</feature>
<accession>A0A9N7NR93</accession>
<evidence type="ECO:0000313" key="8">
    <source>
        <dbReference type="Proteomes" id="UP001153555"/>
    </source>
</evidence>
<comment type="caution">
    <text evidence="7">The sequence shown here is derived from an EMBL/GenBank/DDBJ whole genome shotgun (WGS) entry which is preliminary data.</text>
</comment>
<reference evidence="7" key="1">
    <citation type="submission" date="2019-12" db="EMBL/GenBank/DDBJ databases">
        <authorList>
            <person name="Scholes J."/>
        </authorList>
    </citation>
    <scope>NUCLEOTIDE SEQUENCE</scope>
</reference>
<dbReference type="GO" id="GO:0009507">
    <property type="term" value="C:chloroplast"/>
    <property type="evidence" value="ECO:0007669"/>
    <property type="project" value="UniProtKB-SubCell"/>
</dbReference>
<dbReference type="GO" id="GO:1901259">
    <property type="term" value="P:chloroplast rRNA processing"/>
    <property type="evidence" value="ECO:0007669"/>
    <property type="project" value="UniProtKB-ARBA"/>
</dbReference>
<organism evidence="7 8">
    <name type="scientific">Striga hermonthica</name>
    <name type="common">Purple witchweed</name>
    <name type="synonym">Buchnera hermonthica</name>
    <dbReference type="NCBI Taxonomy" id="68872"/>
    <lineage>
        <taxon>Eukaryota</taxon>
        <taxon>Viridiplantae</taxon>
        <taxon>Streptophyta</taxon>
        <taxon>Embryophyta</taxon>
        <taxon>Tracheophyta</taxon>
        <taxon>Spermatophyta</taxon>
        <taxon>Magnoliopsida</taxon>
        <taxon>eudicotyledons</taxon>
        <taxon>Gunneridae</taxon>
        <taxon>Pentapetalae</taxon>
        <taxon>asterids</taxon>
        <taxon>lamiids</taxon>
        <taxon>Lamiales</taxon>
        <taxon>Orobanchaceae</taxon>
        <taxon>Buchnereae</taxon>
        <taxon>Striga</taxon>
    </lineage>
</organism>
<dbReference type="OrthoDB" id="691984at2759"/>
<dbReference type="FunFam" id="3.10.450.40:FF:000008">
    <property type="entry name" value="Protein DCL, chloroplastic"/>
    <property type="match status" value="1"/>
</dbReference>
<sequence length="882" mass="99460">MPRKIPNSDGKMGARKCRVRKRVSSSSSSSALHQSCRLKRAFSVGKKAGSSTPVPRWKTTMGSSENDGPVEHLVATNRGQRANSRSTVSARKLAAVLWEIDGLSEVGLFRKDKDFECSKLGSKALVLTDLSSSNVSEMMDLSKAGSHRGTSAASSQKTVHTDCDLGSGNKSIHDCLVEIDHAQNPARSPSKGSKNRLKDVYNGLVTSKELLKVMARISRHDTTGVSLFSALKFELDRACAHVAKLIQEHNQNRTEIETLFKHFQEEKALLKSRHHDKIRTAISSVKIELEKEKKLRIQTERLNKKLGKELFDTKELLSKANKDLECEKRAREILEQVCDELARGIGEDKAEVEEIKRQSARVCEEVEKEREMLQVADSLREERVQMKLLEAKYQFEEKNAIVDELRHELESYLKSKKGEEGETSSPSYDKIRELQRYLHETLPCTYKYEDKGKDDIKIVNKFKNEDDEDEEDDDDDDDDDDGDSDSGDSDLHSIELNVDDVSKSFKWGDAVRNRRSRRIRKPVREWEFSSSRENGEDLDEIERYNMIKDLRDHIVSGSKMSSTLDSLLANKKSFALLLTIVFSKFDRPPFIASKKSPAPQLIAGKPALIRRIDHDGNPAAPIRPLKSGKRVFPGGSLSASTSGIRISASIKCKEPRRRYSITAGDAKYRKMASVSAFCTPNIPSFCRKPISKNLVLCPFEVDFPWCPARTSAIKAHSDGAGPTSNGRADLLRWPASSDPDDDDDPTYEAGEKKGGDGDTWVDWDDQILRDTVPLVAFVRTILHSEKYGSGDRLSPQDEKTILEKLLAYHPSCEKKIGCGVDYITIGYHPNFQSSRCLFIVRNDGDLVDFSYWKCIKGLIRKNYPLYAESFIIRHFSPSRRRD</sequence>
<dbReference type="Gene3D" id="3.10.450.40">
    <property type="match status" value="1"/>
</dbReference>
<evidence type="ECO:0000256" key="2">
    <source>
        <dbReference type="ARBA" id="ARBA00022528"/>
    </source>
</evidence>
<dbReference type="GO" id="GO:0009658">
    <property type="term" value="P:chloroplast organization"/>
    <property type="evidence" value="ECO:0007669"/>
    <property type="project" value="UniProtKB-ARBA"/>
</dbReference>
<keyword evidence="4" id="KW-0809">Transit peptide</keyword>
<feature type="coiled-coil region" evidence="5">
    <location>
        <begin position="317"/>
        <end position="422"/>
    </location>
</feature>
<proteinExistence type="predicted"/>
<evidence type="ECO:0000256" key="4">
    <source>
        <dbReference type="ARBA" id="ARBA00022946"/>
    </source>
</evidence>
<evidence type="ECO:0000256" key="1">
    <source>
        <dbReference type="ARBA" id="ARBA00004229"/>
    </source>
</evidence>
<evidence type="ECO:0000256" key="5">
    <source>
        <dbReference type="SAM" id="Coils"/>
    </source>
</evidence>
<keyword evidence="3" id="KW-0934">Plastid</keyword>
<evidence type="ECO:0000256" key="3">
    <source>
        <dbReference type="ARBA" id="ARBA00022640"/>
    </source>
</evidence>
<protein>
    <submittedName>
        <fullName evidence="7">Uncharacterized protein</fullName>
    </submittedName>
</protein>
<comment type="subcellular location">
    <subcellularLocation>
        <location evidence="1">Plastid</location>
        <location evidence="1">Chloroplast</location>
    </subcellularLocation>
</comment>
<keyword evidence="5" id="KW-0175">Coiled coil</keyword>
<dbReference type="EMBL" id="CACSLK010030184">
    <property type="protein sequence ID" value="CAA0836015.1"/>
    <property type="molecule type" value="Genomic_DNA"/>
</dbReference>
<keyword evidence="2" id="KW-0150">Chloroplast</keyword>
<dbReference type="Proteomes" id="UP001153555">
    <property type="component" value="Unassembled WGS sequence"/>
</dbReference>
<evidence type="ECO:0000313" key="7">
    <source>
        <dbReference type="EMBL" id="CAA0836015.1"/>
    </source>
</evidence>
<feature type="region of interest" description="Disordered" evidence="6">
    <location>
        <begin position="462"/>
        <end position="493"/>
    </location>
</feature>
<dbReference type="PANTHER" id="PTHR31071:SF16">
    <property type="entry name" value="MYB-LIKE PROTEIN Z ISOFORM X1"/>
    <property type="match status" value="1"/>
</dbReference>
<dbReference type="InterPro" id="IPR043424">
    <property type="entry name" value="BLT-like"/>
</dbReference>
<keyword evidence="8" id="KW-1185">Reference proteome</keyword>
<feature type="compositionally biased region" description="Acidic residues" evidence="6">
    <location>
        <begin position="465"/>
        <end position="488"/>
    </location>
</feature>